<evidence type="ECO:0000313" key="2">
    <source>
        <dbReference type="EMBL" id="RWU23637.1"/>
    </source>
</evidence>
<dbReference type="EMBL" id="QJRG01000039">
    <property type="protein sequence ID" value="RWU23637.1"/>
    <property type="molecule type" value="Genomic_DNA"/>
</dbReference>
<name>A0A443ZUR5_9PSED</name>
<organism evidence="2 3">
    <name type="scientific">Pseudomonas alkylphenolica</name>
    <dbReference type="NCBI Taxonomy" id="237609"/>
    <lineage>
        <taxon>Bacteria</taxon>
        <taxon>Pseudomonadati</taxon>
        <taxon>Pseudomonadota</taxon>
        <taxon>Gammaproteobacteria</taxon>
        <taxon>Pseudomonadales</taxon>
        <taxon>Pseudomonadaceae</taxon>
        <taxon>Pseudomonas</taxon>
    </lineage>
</organism>
<dbReference type="STRING" id="237609.PSAKL28_03810"/>
<gene>
    <name evidence="2" type="ORF">DM813_10815</name>
</gene>
<dbReference type="RefSeq" id="WP_128323367.1">
    <property type="nucleotide sequence ID" value="NZ_QJRG01000039.1"/>
</dbReference>
<feature type="domain" description="Dermonecrotic toxin N-terminal" evidence="1">
    <location>
        <begin position="321"/>
        <end position="587"/>
    </location>
</feature>
<evidence type="ECO:0000259" key="1">
    <source>
        <dbReference type="Pfam" id="PF20178"/>
    </source>
</evidence>
<dbReference type="Proteomes" id="UP000288983">
    <property type="component" value="Unassembled WGS sequence"/>
</dbReference>
<accession>A0A443ZUR5</accession>
<protein>
    <recommendedName>
        <fullName evidence="1">Dermonecrotic toxin N-terminal domain-containing protein</fullName>
    </recommendedName>
</protein>
<proteinExistence type="predicted"/>
<sequence length="931" mass="105632">MTPLERIERLDQQVSALLIDLPSPAQPVDASHAALQRLQRALAAFWADPGPDGHTRKQQLLTLRRDLLLAELDLRVADQTLDADQAGQVRTCLTLPHAWQRRHLPQQQRPQVFRPLLEGSHPNWRSFLHGALVITADVPEGKLLTSQDASGGALLCSLSHGIEAYASLAELHAELCERLDDPLQSQPLLHLFCNEEDAERARHAERLRYDWFTDDLLEAQIERLLDTQRQRLNITWLEGQQDNFGDRLKKAMCLNDAIGTQAVLKTRYSLLLERHLPTWLRNSNTQALSHIMQTMQELVLATEASSAPGILTLGQFQQQHSLLAWTRERLQTRIRHDLNLALAPEQIRVNVTQGLQTGSHLNPLNPSSYVTWQGMVRTGDELVHKVTHSYPLDVLALHNLPWFDFDYWLTARISHAQGLEIPATLSPSYVKNLIRDLNVGGSYAQFLYTQLIDSRAGKWRLQGYARINRARMRADAVKARYAGHFAKDRLERGYRWVTTVLDYPDNDYRPSVEGHTIQVRQLLIKGHTLRGVLLINAQEQSVPSFILYTPDAPDRRSWREFASVRELLRAVRQSPQLRQYISQRLPQLNPAVVEQLLTKGRLGPYLGKPAIAGELFFACYMAEVRSVLARVNASTRTTAEVNAQSVIDTAWLIVDLVSLVLPNRTMVALSIGRAVIEVWEGAEAFSHEDREGILRHAYNALSHANDAATSYVGSGFMRRALRGMPKRPPLPVPARYQINPERSTLRYRIDGIYGEGVYEKASAFEGLSQYFVQDNHGRFYKVSFDGQRWRAIDPGQPDAYLQLPLTRGESGEWRIDSPVIWQEGLPDLEALLEDCRLPDRRKGQPVDGGHGVYEDDGLLYLQASSQQLPLRRHLLAQHYHLIIPLAQRAPVVAWAVLRRDEGQWRIRVRQPGRSSDWLALPAAYSESRGNS</sequence>
<dbReference type="OrthoDB" id="7011165at2"/>
<comment type="caution">
    <text evidence="2">The sequence shown here is derived from an EMBL/GenBank/DDBJ whole genome shotgun (WGS) entry which is preliminary data.</text>
</comment>
<dbReference type="AlphaFoldDB" id="A0A443ZUR5"/>
<dbReference type="InterPro" id="IPR046673">
    <property type="entry name" value="ToxA_N"/>
</dbReference>
<dbReference type="Pfam" id="PF20178">
    <property type="entry name" value="ToxA_N"/>
    <property type="match status" value="1"/>
</dbReference>
<evidence type="ECO:0000313" key="3">
    <source>
        <dbReference type="Proteomes" id="UP000288983"/>
    </source>
</evidence>
<reference evidence="2 3" key="1">
    <citation type="submission" date="2018-06" db="EMBL/GenBank/DDBJ databases">
        <title>Bacteria isolated from soil of Wuhan.</title>
        <authorList>
            <person name="Wei X."/>
            <person name="Chunhua H."/>
        </authorList>
    </citation>
    <scope>NUCLEOTIDE SEQUENCE [LARGE SCALE GENOMIC DNA]</scope>
    <source>
        <strain evidence="3">xwS2</strain>
    </source>
</reference>